<dbReference type="SUPFAM" id="SSF50630">
    <property type="entry name" value="Acid proteases"/>
    <property type="match status" value="1"/>
</dbReference>
<dbReference type="PANTHER" id="PTHR15397:SF3">
    <property type="entry name" value="DNA DAMAGE INDUCIBLE 1 HOMOLOG 2"/>
    <property type="match status" value="1"/>
</dbReference>
<dbReference type="Gene3D" id="3.10.20.90">
    <property type="entry name" value="Phosphatidylinositol 3-kinase Catalytic Subunit, Chain A, domain 1"/>
    <property type="match status" value="1"/>
</dbReference>
<dbReference type="InterPro" id="IPR015940">
    <property type="entry name" value="UBA"/>
</dbReference>
<feature type="domain" description="UBA" evidence="2">
    <location>
        <begin position="353"/>
        <end position="391"/>
    </location>
</feature>
<accession>A0ABP1CXE8</accession>
<sequence>MELTFLTDLGQSFVVEIDPNMELENVMALLEAESGIPATMLELGVGDHAMLLLRKKVQIAGREAAMDSEMMRLQLLGDPALMQQLQETNPEIAAAARNDPARFAELLRQTRARHIDTDAEIARLNADPFNIEAQTRIEEAIRQQAVLENMEHALEYSPESFGRVTMLYIPVEVNGHPIKAFVDSGAQQTIMSPDCAEACGLMRLVDKRFSGIAKGVGTANILGRIHSAPMKVADLHLPCSFTIMEGRDVDLLFGLDMLKAHQACIDLEKNVLRIQGREVSFLAEHELPEKARHMDAGTLEEASNPQAGPSSSGASSAPQQQHFPGSGHTLGSTPAPGIGRGAPAAGAAVAQSRYPEQAINTLMGLGVSREVAISTLEAAGGNVDVAASLLF</sequence>
<organism evidence="3 4">
    <name type="scientific">Somion occarium</name>
    <dbReference type="NCBI Taxonomy" id="3059160"/>
    <lineage>
        <taxon>Eukaryota</taxon>
        <taxon>Fungi</taxon>
        <taxon>Dikarya</taxon>
        <taxon>Basidiomycota</taxon>
        <taxon>Agaricomycotina</taxon>
        <taxon>Agaricomycetes</taxon>
        <taxon>Polyporales</taxon>
        <taxon>Cerrenaceae</taxon>
        <taxon>Somion</taxon>
    </lineage>
</organism>
<dbReference type="PANTHER" id="PTHR15397">
    <property type="entry name" value="SODIUM-GLUCOSE COTRANSPORTER REGULATORY PROTEIN -RELATED"/>
    <property type="match status" value="1"/>
</dbReference>
<feature type="compositionally biased region" description="Low complexity" evidence="1">
    <location>
        <begin position="334"/>
        <end position="344"/>
    </location>
</feature>
<dbReference type="EMBL" id="OZ037945">
    <property type="protein sequence ID" value="CAL1700330.1"/>
    <property type="molecule type" value="Genomic_DNA"/>
</dbReference>
<keyword evidence="4" id="KW-1185">Reference proteome</keyword>
<dbReference type="InterPro" id="IPR019103">
    <property type="entry name" value="Peptidase_aspartic_DDI1-type"/>
</dbReference>
<dbReference type="InterPro" id="IPR009060">
    <property type="entry name" value="UBA-like_sf"/>
</dbReference>
<feature type="region of interest" description="Disordered" evidence="1">
    <location>
        <begin position="300"/>
        <end position="344"/>
    </location>
</feature>
<dbReference type="Pfam" id="PF09668">
    <property type="entry name" value="Asp_protease"/>
    <property type="match status" value="1"/>
</dbReference>
<protein>
    <recommendedName>
        <fullName evidence="2">UBA domain-containing protein</fullName>
    </recommendedName>
</protein>
<evidence type="ECO:0000313" key="3">
    <source>
        <dbReference type="EMBL" id="CAL1700330.1"/>
    </source>
</evidence>
<dbReference type="InterPro" id="IPR021109">
    <property type="entry name" value="Peptidase_aspartic_dom_sf"/>
</dbReference>
<dbReference type="SUPFAM" id="SSF46934">
    <property type="entry name" value="UBA-like"/>
    <property type="match status" value="1"/>
</dbReference>
<dbReference type="PROSITE" id="PS50030">
    <property type="entry name" value="UBA"/>
    <property type="match status" value="1"/>
</dbReference>
<evidence type="ECO:0000259" key="2">
    <source>
        <dbReference type="PROSITE" id="PS50030"/>
    </source>
</evidence>
<dbReference type="Gene3D" id="2.40.70.10">
    <property type="entry name" value="Acid Proteases"/>
    <property type="match status" value="1"/>
</dbReference>
<feature type="compositionally biased region" description="Low complexity" evidence="1">
    <location>
        <begin position="302"/>
        <end position="321"/>
    </location>
</feature>
<evidence type="ECO:0000256" key="1">
    <source>
        <dbReference type="SAM" id="MobiDB-lite"/>
    </source>
</evidence>
<dbReference type="Gene3D" id="1.10.8.10">
    <property type="entry name" value="DNA helicase RuvA subunit, C-terminal domain"/>
    <property type="match status" value="1"/>
</dbReference>
<reference evidence="4" key="1">
    <citation type="submission" date="2024-04" db="EMBL/GenBank/DDBJ databases">
        <authorList>
            <person name="Shaw F."/>
            <person name="Minotto A."/>
        </authorList>
    </citation>
    <scope>NUCLEOTIDE SEQUENCE [LARGE SCALE GENOMIC DNA]</scope>
</reference>
<dbReference type="SMART" id="SM00165">
    <property type="entry name" value="UBA"/>
    <property type="match status" value="1"/>
</dbReference>
<dbReference type="Proteomes" id="UP001497453">
    <property type="component" value="Chromosome 2"/>
</dbReference>
<name>A0ABP1CXE8_9APHY</name>
<proteinExistence type="predicted"/>
<evidence type="ECO:0000313" key="4">
    <source>
        <dbReference type="Proteomes" id="UP001497453"/>
    </source>
</evidence>
<dbReference type="CDD" id="cd14310">
    <property type="entry name" value="UBA_cnDdi1_like"/>
    <property type="match status" value="1"/>
</dbReference>
<dbReference type="CDD" id="cd05479">
    <property type="entry name" value="RP_DDI"/>
    <property type="match status" value="1"/>
</dbReference>
<gene>
    <name evidence="3" type="ORF">GFSPODELE1_LOCUS3104</name>
</gene>